<evidence type="ECO:0000256" key="1">
    <source>
        <dbReference type="SAM" id="MobiDB-lite"/>
    </source>
</evidence>
<organism evidence="2">
    <name type="scientific">Puccinia triticina (isolate 1-1 / race 1 (BBBD))</name>
    <name type="common">Brown leaf rust fungus</name>
    <dbReference type="NCBI Taxonomy" id="630390"/>
    <lineage>
        <taxon>Eukaryota</taxon>
        <taxon>Fungi</taxon>
        <taxon>Dikarya</taxon>
        <taxon>Basidiomycota</taxon>
        <taxon>Pucciniomycotina</taxon>
        <taxon>Pucciniomycetes</taxon>
        <taxon>Pucciniales</taxon>
        <taxon>Pucciniaceae</taxon>
        <taxon>Puccinia</taxon>
    </lineage>
</organism>
<reference evidence="3 4" key="3">
    <citation type="journal article" date="2017" name="G3 (Bethesda)">
        <title>Comparative analysis highlights variable genome content of wheat rusts and divergence of the mating loci.</title>
        <authorList>
            <person name="Cuomo C.A."/>
            <person name="Bakkeren G."/>
            <person name="Khalil H.B."/>
            <person name="Panwar V."/>
            <person name="Joly D."/>
            <person name="Linning R."/>
            <person name="Sakthikumar S."/>
            <person name="Song X."/>
            <person name="Adiconis X."/>
            <person name="Fan L."/>
            <person name="Goldberg J.M."/>
            <person name="Levin J.Z."/>
            <person name="Young S."/>
            <person name="Zeng Q."/>
            <person name="Anikster Y."/>
            <person name="Bruce M."/>
            <person name="Wang M."/>
            <person name="Yin C."/>
            <person name="McCallum B."/>
            <person name="Szabo L.J."/>
            <person name="Hulbert S."/>
            <person name="Chen X."/>
            <person name="Fellers J.P."/>
        </authorList>
    </citation>
    <scope>NUCLEOTIDE SEQUENCE</scope>
    <source>
        <strain evidence="3">isolate 1-1 / race 1 (BBBD)</strain>
        <strain evidence="4">Isolate 1-1 / race 1 (BBBD)</strain>
    </source>
</reference>
<dbReference type="EMBL" id="ADAS02000994">
    <property type="protein sequence ID" value="OAV86575.1"/>
    <property type="molecule type" value="Genomic_DNA"/>
</dbReference>
<dbReference type="VEuPathDB" id="FungiDB:PTTG_08853"/>
<reference evidence="2" key="2">
    <citation type="submission" date="2016-05" db="EMBL/GenBank/DDBJ databases">
        <title>Comparative analysis highlights variable genome content of wheat rusts and divergence of the mating loci.</title>
        <authorList>
            <person name="Cuomo C.A."/>
            <person name="Bakkeren G."/>
            <person name="Szabo L."/>
            <person name="Khalil H."/>
            <person name="Joly D."/>
            <person name="Goldberg J."/>
            <person name="Young S."/>
            <person name="Zeng Q."/>
            <person name="Fellers J."/>
        </authorList>
    </citation>
    <scope>NUCLEOTIDE SEQUENCE [LARGE SCALE GENOMIC DNA]</scope>
    <source>
        <strain evidence="2">1-1 BBBD Race 1</strain>
    </source>
</reference>
<evidence type="ECO:0000313" key="4">
    <source>
        <dbReference type="Proteomes" id="UP000005240"/>
    </source>
</evidence>
<proteinExistence type="predicted"/>
<protein>
    <submittedName>
        <fullName evidence="2 3">Uncharacterized protein</fullName>
    </submittedName>
</protein>
<dbReference type="Proteomes" id="UP000005240">
    <property type="component" value="Unassembled WGS sequence"/>
</dbReference>
<feature type="compositionally biased region" description="Polar residues" evidence="1">
    <location>
        <begin position="55"/>
        <end position="71"/>
    </location>
</feature>
<evidence type="ECO:0000313" key="3">
    <source>
        <dbReference type="EnsemblFungi" id="PTTG_08853-t43_1-p1"/>
    </source>
</evidence>
<dbReference type="EnsemblFungi" id="PTTG_08853-t43_1">
    <property type="protein sequence ID" value="PTTG_08853-t43_1-p1"/>
    <property type="gene ID" value="PTTG_08853"/>
</dbReference>
<reference evidence="2" key="1">
    <citation type="submission" date="2009-11" db="EMBL/GenBank/DDBJ databases">
        <authorList>
            <consortium name="The Broad Institute Genome Sequencing Platform"/>
            <person name="Ward D."/>
            <person name="Feldgarden M."/>
            <person name="Earl A."/>
            <person name="Young S.K."/>
            <person name="Zeng Q."/>
            <person name="Koehrsen M."/>
            <person name="Alvarado L."/>
            <person name="Berlin A."/>
            <person name="Bochicchio J."/>
            <person name="Borenstein D."/>
            <person name="Chapman S.B."/>
            <person name="Chen Z."/>
            <person name="Engels R."/>
            <person name="Freedman E."/>
            <person name="Gellesch M."/>
            <person name="Goldberg J."/>
            <person name="Griggs A."/>
            <person name="Gujja S."/>
            <person name="Heilman E."/>
            <person name="Heiman D."/>
            <person name="Hepburn T."/>
            <person name="Howarth C."/>
            <person name="Jen D."/>
            <person name="Larson L."/>
            <person name="Lewis B."/>
            <person name="Mehta T."/>
            <person name="Park D."/>
            <person name="Pearson M."/>
            <person name="Roberts A."/>
            <person name="Saif S."/>
            <person name="Shea T."/>
            <person name="Shenoy N."/>
            <person name="Sisk P."/>
            <person name="Stolte C."/>
            <person name="Sykes S."/>
            <person name="Thomson T."/>
            <person name="Walk T."/>
            <person name="White J."/>
            <person name="Yandava C."/>
            <person name="Izard J."/>
            <person name="Baranova O.V."/>
            <person name="Blanton J.M."/>
            <person name="Tanner A.C."/>
            <person name="Dewhirst F.E."/>
            <person name="Haas B."/>
            <person name="Nusbaum C."/>
            <person name="Birren B."/>
        </authorList>
    </citation>
    <scope>NUCLEOTIDE SEQUENCE [LARGE SCALE GENOMIC DNA]</scope>
    <source>
        <strain evidence="2">1-1 BBBD Race 1</strain>
    </source>
</reference>
<feature type="compositionally biased region" description="Polar residues" evidence="1">
    <location>
        <begin position="119"/>
        <end position="129"/>
    </location>
</feature>
<feature type="region of interest" description="Disordered" evidence="1">
    <location>
        <begin position="1"/>
        <end position="74"/>
    </location>
</feature>
<feature type="region of interest" description="Disordered" evidence="1">
    <location>
        <begin position="95"/>
        <end position="129"/>
    </location>
</feature>
<name>A0A180G1K1_PUCT1</name>
<keyword evidence="4" id="KW-1185">Reference proteome</keyword>
<sequence length="182" mass="19621">MKEASNYHVKQLVQANAEDTPDLDKPRVQQEIAETLTSKTQKQKKIKVIPPINRATRSTSKAPAESGQSTPKEGLLAICEEAQPNEGNTFASLRNKIFGDPRKEGTAESPVDANAAERSITTGDSSTKNSIRKKINRLTNRAFAAEDTGNTALAESYFAICKGLTRPKTAPAAGPQAINTQL</sequence>
<accession>A0A180G1K1</accession>
<dbReference type="AlphaFoldDB" id="A0A180G1K1"/>
<feature type="compositionally biased region" description="Basic and acidic residues" evidence="1">
    <location>
        <begin position="97"/>
        <end position="106"/>
    </location>
</feature>
<reference evidence="3" key="4">
    <citation type="submission" date="2025-05" db="UniProtKB">
        <authorList>
            <consortium name="EnsemblFungi"/>
        </authorList>
    </citation>
    <scope>IDENTIFICATION</scope>
    <source>
        <strain evidence="3">isolate 1-1 / race 1 (BBBD)</strain>
    </source>
</reference>
<evidence type="ECO:0000313" key="2">
    <source>
        <dbReference type="EMBL" id="OAV86575.1"/>
    </source>
</evidence>
<gene>
    <name evidence="2" type="ORF">PTTG_08853</name>
</gene>